<feature type="compositionally biased region" description="Polar residues" evidence="2">
    <location>
        <begin position="1"/>
        <end position="38"/>
    </location>
</feature>
<name>I7M3M0_TETTS</name>
<dbReference type="GeneID" id="7841967"/>
<gene>
    <name evidence="3" type="ORF">TTHERM_00474830</name>
</gene>
<evidence type="ECO:0000313" key="3">
    <source>
        <dbReference type="EMBL" id="EAS03720.1"/>
    </source>
</evidence>
<dbReference type="AlphaFoldDB" id="I7M3M0"/>
<evidence type="ECO:0000313" key="4">
    <source>
        <dbReference type="Proteomes" id="UP000009168"/>
    </source>
</evidence>
<dbReference type="InParanoid" id="I7M3M0"/>
<evidence type="ECO:0000256" key="1">
    <source>
        <dbReference type="SAM" id="Coils"/>
    </source>
</evidence>
<proteinExistence type="predicted"/>
<dbReference type="eggNOG" id="ENOG502SIHF">
    <property type="taxonomic scope" value="Eukaryota"/>
</dbReference>
<dbReference type="OrthoDB" id="293090at2759"/>
<organism evidence="3 4">
    <name type="scientific">Tetrahymena thermophila (strain SB210)</name>
    <dbReference type="NCBI Taxonomy" id="312017"/>
    <lineage>
        <taxon>Eukaryota</taxon>
        <taxon>Sar</taxon>
        <taxon>Alveolata</taxon>
        <taxon>Ciliophora</taxon>
        <taxon>Intramacronucleata</taxon>
        <taxon>Oligohymenophorea</taxon>
        <taxon>Hymenostomatida</taxon>
        <taxon>Tetrahymenina</taxon>
        <taxon>Tetrahymenidae</taxon>
        <taxon>Tetrahymena</taxon>
    </lineage>
</organism>
<dbReference type="EMBL" id="GG662472">
    <property type="protein sequence ID" value="EAS03720.1"/>
    <property type="molecule type" value="Genomic_DNA"/>
</dbReference>
<protein>
    <submittedName>
        <fullName evidence="3">Tetrin C, putative</fullName>
    </submittedName>
</protein>
<reference evidence="4" key="1">
    <citation type="journal article" date="2006" name="PLoS Biol.">
        <title>Macronuclear genome sequence of the ciliate Tetrahymena thermophila, a model eukaryote.</title>
        <authorList>
            <person name="Eisen J.A."/>
            <person name="Coyne R.S."/>
            <person name="Wu M."/>
            <person name="Wu D."/>
            <person name="Thiagarajan M."/>
            <person name="Wortman J.R."/>
            <person name="Badger J.H."/>
            <person name="Ren Q."/>
            <person name="Amedeo P."/>
            <person name="Jones K.M."/>
            <person name="Tallon L.J."/>
            <person name="Delcher A.L."/>
            <person name="Salzberg S.L."/>
            <person name="Silva J.C."/>
            <person name="Haas B.J."/>
            <person name="Majoros W.H."/>
            <person name="Farzad M."/>
            <person name="Carlton J.M."/>
            <person name="Smith R.K. Jr."/>
            <person name="Garg J."/>
            <person name="Pearlman R.E."/>
            <person name="Karrer K.M."/>
            <person name="Sun L."/>
            <person name="Manning G."/>
            <person name="Elde N.C."/>
            <person name="Turkewitz A.P."/>
            <person name="Asai D.J."/>
            <person name="Wilkes D.E."/>
            <person name="Wang Y."/>
            <person name="Cai H."/>
            <person name="Collins K."/>
            <person name="Stewart B.A."/>
            <person name="Lee S.R."/>
            <person name="Wilamowska K."/>
            <person name="Weinberg Z."/>
            <person name="Ruzzo W.L."/>
            <person name="Wloga D."/>
            <person name="Gaertig J."/>
            <person name="Frankel J."/>
            <person name="Tsao C.-C."/>
            <person name="Gorovsky M.A."/>
            <person name="Keeling P.J."/>
            <person name="Waller R.F."/>
            <person name="Patron N.J."/>
            <person name="Cherry J.M."/>
            <person name="Stover N.A."/>
            <person name="Krieger C.J."/>
            <person name="del Toro C."/>
            <person name="Ryder H.F."/>
            <person name="Williamson S.C."/>
            <person name="Barbeau R.A."/>
            <person name="Hamilton E.P."/>
            <person name="Orias E."/>
        </authorList>
    </citation>
    <scope>NUCLEOTIDE SEQUENCE [LARGE SCALE GENOMIC DNA]</scope>
    <source>
        <strain evidence="4">SB210</strain>
    </source>
</reference>
<keyword evidence="4" id="KW-1185">Reference proteome</keyword>
<evidence type="ECO:0000256" key="2">
    <source>
        <dbReference type="SAM" id="MobiDB-lite"/>
    </source>
</evidence>
<dbReference type="STRING" id="312017.I7M3M0"/>
<dbReference type="HOGENOM" id="CLU_022228_0_0_1"/>
<keyword evidence="1" id="KW-0175">Coiled coil</keyword>
<dbReference type="Proteomes" id="UP000009168">
    <property type="component" value="Unassembled WGS sequence"/>
</dbReference>
<accession>I7M3M0</accession>
<feature type="region of interest" description="Disordered" evidence="2">
    <location>
        <begin position="1"/>
        <end position="52"/>
    </location>
</feature>
<feature type="coiled-coil region" evidence="1">
    <location>
        <begin position="384"/>
        <end position="646"/>
    </location>
</feature>
<sequence length="741" mass="86975">MYNSRSPYTSSPIKKNPSVVNPVNTSYSRSPINYSRTPETSKKTGPNYEGGLNQSTAYKNNIIGNGEEIDLWKSRCNELESSLCQANTDLELAHFRAKKALELEHKCEELVRMNGNLSQENEGLQKQTNQRKAESDIWRQKYETQMNNIISLKSNYEMELKRLSTENARLRDELKQGEIDKVKENEDVRFKLTTDSHDKIENLKKSHLANIELYEEQLRKLRNIVEDREKEIAKLSSQISQARYDGSSEAYRLNEDREKLKMKISELEVESRQELENLRSKLDQQASEQLDSLKKLHDNELEVMSGEIHKLRNLLDVKTKEIEALIDQNRGLKRNYEEETHNLRHDLQALKDRIADNNDFANSEISALHDQLHNQHTSDIQGLKFHHENQIQALNAEKDELQNIIDAKEAEIQNQIREKQLVRDSLNDEINRLMADVDNWKIKYTYLDNQRAQENQEAAIKYDTLNNQQNEFASAQRNQIKYLQEEIENLKQLLLAKNQEIDSNRAQHAEIRDGLEQDISNAFAEIEEWKKKYAHLQHERDITVEDLKLKLSVLETKANEQKKKLESTINYLKEDIQRLKDTIEIKEKEVQNHLKHRELQDREIKKLKQDNDSQNDHLRRLEKLKASELEDQRKKLETSNNNVIESIKISHQNQVNIMNTEINDLKHLVNLKDQEVHDMINKYEKLESAIGEFKYNAEKLKEHQSQIQALGNEIINNKSIYDSYSKARHTRYPSSASKIQQ</sequence>
<feature type="coiled-coil region" evidence="1">
    <location>
        <begin position="100"/>
        <end position="353"/>
    </location>
</feature>
<dbReference type="RefSeq" id="XP_001023965.1">
    <property type="nucleotide sequence ID" value="XM_001023965.1"/>
</dbReference>
<dbReference type="KEGG" id="tet:TTHERM_00474830"/>
<dbReference type="OMA" id="MHNNDTT"/>